<organism evidence="1 2">
    <name type="scientific">Anaerococcus faecalis</name>
    <dbReference type="NCBI Taxonomy" id="2742993"/>
    <lineage>
        <taxon>Bacteria</taxon>
        <taxon>Bacillati</taxon>
        <taxon>Bacillota</taxon>
        <taxon>Tissierellia</taxon>
        <taxon>Tissierellales</taxon>
        <taxon>Peptoniphilaceae</taxon>
        <taxon>Anaerococcus</taxon>
    </lineage>
</organism>
<dbReference type="RefSeq" id="WP_176269267.1">
    <property type="nucleotide sequence ID" value="NZ_JABVBA010000001.1"/>
</dbReference>
<keyword evidence="2" id="KW-1185">Reference proteome</keyword>
<dbReference type="Proteomes" id="UP000540919">
    <property type="component" value="Unassembled WGS sequence"/>
</dbReference>
<name>A0ABX2N7E7_9FIRM</name>
<protein>
    <submittedName>
        <fullName evidence="1">Uncharacterized protein</fullName>
    </submittedName>
</protein>
<dbReference type="EMBL" id="JABVBA010000001">
    <property type="protein sequence ID" value="NVF10452.1"/>
    <property type="molecule type" value="Genomic_DNA"/>
</dbReference>
<comment type="caution">
    <text evidence="1">The sequence shown here is derived from an EMBL/GenBank/DDBJ whole genome shotgun (WGS) entry which is preliminary data.</text>
</comment>
<sequence>MITIEEINKKLGFNFDEYEIKELKNTEYDPDPKEDPFSKLTLEELNFIYERRKNRIKSKHN</sequence>
<evidence type="ECO:0000313" key="2">
    <source>
        <dbReference type="Proteomes" id="UP000540919"/>
    </source>
</evidence>
<accession>A0ABX2N7E7</accession>
<reference evidence="1 2" key="1">
    <citation type="submission" date="2020-06" db="EMBL/GenBank/DDBJ databases">
        <title>Anaerococcus sp. nov., isolated form swine feces.</title>
        <authorList>
            <person name="Yu S."/>
        </authorList>
    </citation>
    <scope>NUCLEOTIDE SEQUENCE [LARGE SCALE GENOMIC DNA]</scope>
    <source>
        <strain evidence="1 2">AGMB00486</strain>
    </source>
</reference>
<evidence type="ECO:0000313" key="1">
    <source>
        <dbReference type="EMBL" id="NVF10452.1"/>
    </source>
</evidence>
<proteinExistence type="predicted"/>
<gene>
    <name evidence="1" type="ORF">HV819_00260</name>
</gene>